<dbReference type="PANTHER" id="PTHR21015">
    <property type="entry name" value="UDP-N-ACETYLGLUCOSAMINE--N-ACETYLMURAMYL-(PENTAPEPTIDE) PYROPHOSPHORYL-UNDECAPRENOL N-ACETYLGLUCOSAMINE TRANSFERASE 1"/>
    <property type="match status" value="1"/>
</dbReference>
<protein>
    <submittedName>
        <fullName evidence="2">UDP-2,4-diacetamido-2,4, 6-trideoxy-beta-L-altropyranose hydrolase</fullName>
        <ecNumber evidence="2">3.6.1.57</ecNumber>
    </submittedName>
</protein>
<keyword evidence="2" id="KW-0378">Hydrolase</keyword>
<dbReference type="NCBIfam" id="TIGR03590">
    <property type="entry name" value="PseG"/>
    <property type="match status" value="1"/>
</dbReference>
<dbReference type="Gene3D" id="3.40.50.11190">
    <property type="match status" value="1"/>
</dbReference>
<dbReference type="SUPFAM" id="SSF53756">
    <property type="entry name" value="UDP-Glycosyltransferase/glycogen phosphorylase"/>
    <property type="match status" value="1"/>
</dbReference>
<organism evidence="2 3">
    <name type="scientific">Crenobacter oryzisoli</name>
    <dbReference type="NCBI Taxonomy" id="3056844"/>
    <lineage>
        <taxon>Bacteria</taxon>
        <taxon>Pseudomonadati</taxon>
        <taxon>Pseudomonadota</taxon>
        <taxon>Betaproteobacteria</taxon>
        <taxon>Neisseriales</taxon>
        <taxon>Neisseriaceae</taxon>
        <taxon>Crenobacter</taxon>
    </lineage>
</organism>
<evidence type="ECO:0000313" key="2">
    <source>
        <dbReference type="EMBL" id="MDN0075827.1"/>
    </source>
</evidence>
<name>A0ABT7XPW8_9NEIS</name>
<comment type="caution">
    <text evidence="2">The sequence shown here is derived from an EMBL/GenBank/DDBJ whole genome shotgun (WGS) entry which is preliminary data.</text>
</comment>
<dbReference type="RefSeq" id="WP_289830469.1">
    <property type="nucleotide sequence ID" value="NZ_JAUEDK010000022.1"/>
</dbReference>
<proteinExistence type="predicted"/>
<dbReference type="InterPro" id="IPR020023">
    <property type="entry name" value="PseG"/>
</dbReference>
<dbReference type="Gene3D" id="3.40.50.2000">
    <property type="entry name" value="Glycogen Phosphorylase B"/>
    <property type="match status" value="1"/>
</dbReference>
<sequence length="372" mass="40792">MKVAFRVDASLDMGTGHVMRCLTVADALKARGAECHFLCRAHRGNLIELIRNKGYDTYVLDGSEPQDTSSSAMKQVSRAPQPAHAAWLGTSQEQDAAECVAILRELQADWLIVDHYALDARWESELKPYCRHLLAIDDLADRPHVCDLLLDQTFSRSPSDYASWVPAGCILLCGSQYALLRPEFAELRPYSLQRREKPRLEHLLITMGGVDKDNATGRILEALRLAELPAHCRITVVMGANAPWLAKVRQQAEQMPWSAEVRVAVDDMARLMADCDLAIGAAGATSWERCCLGLPTVMVVLADNQRHVADGLEQAGAALVLQHPAQIPDRLPGLLNSLFSSPQRGKALSLAAAHIADGRGAEALVRHMESLN</sequence>
<keyword evidence="3" id="KW-1185">Reference proteome</keyword>
<dbReference type="EMBL" id="JAUEDK010000022">
    <property type="protein sequence ID" value="MDN0075827.1"/>
    <property type="molecule type" value="Genomic_DNA"/>
</dbReference>
<dbReference type="GO" id="GO:0016787">
    <property type="term" value="F:hydrolase activity"/>
    <property type="evidence" value="ECO:0007669"/>
    <property type="project" value="UniProtKB-KW"/>
</dbReference>
<accession>A0ABT7XPW8</accession>
<evidence type="ECO:0000259" key="1">
    <source>
        <dbReference type="Pfam" id="PF04101"/>
    </source>
</evidence>
<dbReference type="EC" id="3.6.1.57" evidence="2"/>
<gene>
    <name evidence="2" type="primary">pseG</name>
    <name evidence="2" type="ORF">QU481_13115</name>
</gene>
<evidence type="ECO:0000313" key="3">
    <source>
        <dbReference type="Proteomes" id="UP001168540"/>
    </source>
</evidence>
<dbReference type="Proteomes" id="UP001168540">
    <property type="component" value="Unassembled WGS sequence"/>
</dbReference>
<dbReference type="InterPro" id="IPR007235">
    <property type="entry name" value="Glyco_trans_28_C"/>
</dbReference>
<dbReference type="Pfam" id="PF04101">
    <property type="entry name" value="Glyco_tran_28_C"/>
    <property type="match status" value="1"/>
</dbReference>
<dbReference type="PANTHER" id="PTHR21015:SF22">
    <property type="entry name" value="GLYCOSYLTRANSFERASE"/>
    <property type="match status" value="1"/>
</dbReference>
<feature type="domain" description="Glycosyl transferase family 28 C-terminal" evidence="1">
    <location>
        <begin position="219"/>
        <end position="351"/>
    </location>
</feature>
<reference evidence="2" key="1">
    <citation type="submission" date="2023-06" db="EMBL/GenBank/DDBJ databases">
        <authorList>
            <person name="Zhang S."/>
        </authorList>
    </citation>
    <scope>NUCLEOTIDE SEQUENCE</scope>
    <source>
        <strain evidence="2">SG2303</strain>
    </source>
</reference>